<feature type="transmembrane region" description="Helical" evidence="2">
    <location>
        <begin position="607"/>
        <end position="624"/>
    </location>
</feature>
<protein>
    <submittedName>
        <fullName evidence="4">C4-dicarboxylate TRAP transporter large permease protein DctM</fullName>
    </submittedName>
</protein>
<dbReference type="KEGG" id="aht:ANTHELSMS3_04804"/>
<keyword evidence="2" id="KW-0472">Membrane</keyword>
<keyword evidence="4" id="KW-0614">Plasmid</keyword>
<proteinExistence type="predicted"/>
<dbReference type="EMBL" id="CP022541">
    <property type="protein sequence ID" value="ASP23198.1"/>
    <property type="molecule type" value="Genomic_DNA"/>
</dbReference>
<sequence>MMEFESPMRQLPPFTTNLLFFAAAAYAIFHIIVLNFLHMDAWVFRTLHVNLGAAIGFLIYAGWKGQRRDRINPMDFALALAILSAAAYIMSEHETLVMRTGVITTPLDFLFGAIGTVLTIEFARRTSGMILPIMALIFVAYVFVGPWMPGILHHQGFDTGDFFSFVYSQEGVFGITTAASSRYILLFVAFAVFLQASGAGAYFMDLAFGAFGWARGGPGKVSVVSGILFGTVSGSSVANVVASGTFTIPMMRRVGYNRETAGAIEATSSTGGQLTPPIMGAGAFIMAEITGIPYTEIIAAAILPCLLFYIAVYAHVDIDAIKNNIRGLPRSELPKLRKLSRDIFLLLPLFSLLYLLISGYSIIASGTWGMVCAVVVMLRSHLKVNSLVLSIPLAAFVLLPLLGFKVNTTGIIGVTLGLFSVAIAGYAASGVRGVSTGLKETAKTCYQALGQATHASLQIVAVCACAGIIVGVLGLTGLGGRFSSLILAIAGDSHFVALLFAMMISIILGMGMPTTAAYAIAASVVAPGLQQLGVPALSAHMFVFYYAVISAITPPVAIAAFAASALSGGQPWATSLKAVRFGVAAFIVPFLFYYYPQILLEGETVDIIRVFATSALGILVLAFASEGWLFGKIGTALRAVLVVIAFVMIFGGHVTDIIGFGLAGLLIIWRFVNRQAPQERAQKNGGLIG</sequence>
<keyword evidence="2" id="KW-0812">Transmembrane</keyword>
<feature type="transmembrane region" description="Helical" evidence="2">
    <location>
        <begin position="42"/>
        <end position="61"/>
    </location>
</feature>
<comment type="subcellular location">
    <subcellularLocation>
        <location evidence="1">Cell inner membrane</location>
        <topology evidence="1">Multi-pass membrane protein</topology>
    </subcellularLocation>
</comment>
<reference evidence="4 5" key="1">
    <citation type="submission" date="2017-07" db="EMBL/GenBank/DDBJ databases">
        <title>Genome Sequence of Antarctobacter heliothermus Strain SMS3 Isolated from a culture of the Diatom Skeletonema marinoi.</title>
        <authorList>
            <person name="Topel M."/>
            <person name="Pinder M.I.M."/>
            <person name="Johansson O.N."/>
            <person name="Kourtchenko O."/>
            <person name="Godhe A."/>
            <person name="Clarke A.K."/>
        </authorList>
    </citation>
    <scope>NUCLEOTIDE SEQUENCE [LARGE SCALE GENOMIC DNA]</scope>
    <source>
        <strain evidence="4 5">SMS3</strain>
        <plasmid evidence="5">Plasmid psms3-1</plasmid>
    </source>
</reference>
<feature type="transmembrane region" description="Helical" evidence="2">
    <location>
        <begin position="73"/>
        <end position="90"/>
    </location>
</feature>
<feature type="transmembrane region" description="Helical" evidence="2">
    <location>
        <begin position="297"/>
        <end position="318"/>
    </location>
</feature>
<keyword evidence="1" id="KW-1003">Cell membrane</keyword>
<gene>
    <name evidence="4" type="ORF">ANTHELSMS3_04804</name>
</gene>
<feature type="transmembrane region" description="Helical" evidence="2">
    <location>
        <begin position="410"/>
        <end position="434"/>
    </location>
</feature>
<evidence type="ECO:0000313" key="4">
    <source>
        <dbReference type="EMBL" id="ASP23198.1"/>
    </source>
</evidence>
<feature type="transmembrane region" description="Helical" evidence="2">
    <location>
        <begin position="578"/>
        <end position="595"/>
    </location>
</feature>
<feature type="transmembrane region" description="Helical" evidence="2">
    <location>
        <begin position="18"/>
        <end position="36"/>
    </location>
</feature>
<dbReference type="GO" id="GO:0022857">
    <property type="term" value="F:transmembrane transporter activity"/>
    <property type="evidence" value="ECO:0007669"/>
    <property type="project" value="UniProtKB-UniRule"/>
</dbReference>
<feature type="transmembrane region" description="Helical" evidence="2">
    <location>
        <begin position="657"/>
        <end position="673"/>
    </location>
</feature>
<feature type="transmembrane region" description="Helical" evidence="2">
    <location>
        <begin position="183"/>
        <end position="211"/>
    </location>
</feature>
<accession>A0A222EAW1</accession>
<dbReference type="Proteomes" id="UP000203589">
    <property type="component" value="Plasmid pSMS3-1"/>
</dbReference>
<keyword evidence="5" id="KW-1185">Reference proteome</keyword>
<evidence type="ECO:0000256" key="2">
    <source>
        <dbReference type="SAM" id="Phobius"/>
    </source>
</evidence>
<dbReference type="InterPro" id="IPR011853">
    <property type="entry name" value="TRAP_DctM-Dct_fused"/>
</dbReference>
<feature type="transmembrane region" description="Helical" evidence="2">
    <location>
        <begin position="363"/>
        <end position="380"/>
    </location>
</feature>
<name>A0A222EAW1_9RHOB</name>
<feature type="transmembrane region" description="Helical" evidence="2">
    <location>
        <begin position="455"/>
        <end position="479"/>
    </location>
</feature>
<evidence type="ECO:0000313" key="5">
    <source>
        <dbReference type="Proteomes" id="UP000203589"/>
    </source>
</evidence>
<feature type="transmembrane region" description="Helical" evidence="2">
    <location>
        <begin position="223"/>
        <end position="248"/>
    </location>
</feature>
<evidence type="ECO:0000256" key="1">
    <source>
        <dbReference type="RuleBase" id="RU369079"/>
    </source>
</evidence>
<dbReference type="Pfam" id="PF06808">
    <property type="entry name" value="DctM"/>
    <property type="match status" value="1"/>
</dbReference>
<evidence type="ECO:0000259" key="3">
    <source>
        <dbReference type="Pfam" id="PF06808"/>
    </source>
</evidence>
<dbReference type="NCBIfam" id="TIGR02123">
    <property type="entry name" value="TRAP_fused"/>
    <property type="match status" value="1"/>
</dbReference>
<organism evidence="4 5">
    <name type="scientific">Antarctobacter heliothermus</name>
    <dbReference type="NCBI Taxonomy" id="74033"/>
    <lineage>
        <taxon>Bacteria</taxon>
        <taxon>Pseudomonadati</taxon>
        <taxon>Pseudomonadota</taxon>
        <taxon>Alphaproteobacteria</taxon>
        <taxon>Rhodobacterales</taxon>
        <taxon>Roseobacteraceae</taxon>
        <taxon>Antarctobacter</taxon>
    </lineage>
</organism>
<feature type="transmembrane region" description="Helical" evidence="2">
    <location>
        <begin position="96"/>
        <end position="118"/>
    </location>
</feature>
<dbReference type="GO" id="GO:0005886">
    <property type="term" value="C:plasma membrane"/>
    <property type="evidence" value="ECO:0007669"/>
    <property type="project" value="UniProtKB-SubCell"/>
</dbReference>
<feature type="transmembrane region" description="Helical" evidence="2">
    <location>
        <begin position="387"/>
        <end position="404"/>
    </location>
</feature>
<feature type="domain" description="TRAP C4-dicarboxylate transport system permease DctM subunit" evidence="3">
    <location>
        <begin position="115"/>
        <end position="600"/>
    </location>
</feature>
<keyword evidence="1" id="KW-0813">Transport</keyword>
<dbReference type="PANTHER" id="PTHR43849:SF2">
    <property type="entry name" value="BLL3936 PROTEIN"/>
    <property type="match status" value="1"/>
</dbReference>
<feature type="transmembrane region" description="Helical" evidence="2">
    <location>
        <begin position="543"/>
        <end position="566"/>
    </location>
</feature>
<keyword evidence="2" id="KW-1133">Transmembrane helix</keyword>
<dbReference type="AlphaFoldDB" id="A0A222EAW1"/>
<keyword evidence="1" id="KW-0997">Cell inner membrane</keyword>
<geneLocation type="plasmid" evidence="5">
    <name>psms3-1</name>
</geneLocation>
<comment type="function">
    <text evidence="1">Part of the tripartite ATP-independent periplasmic (TRAP) transport system.</text>
</comment>
<dbReference type="InterPro" id="IPR010656">
    <property type="entry name" value="DctM"/>
</dbReference>
<feature type="transmembrane region" description="Helical" evidence="2">
    <location>
        <begin position="130"/>
        <end position="148"/>
    </location>
</feature>
<feature type="transmembrane region" description="Helical" evidence="2">
    <location>
        <begin position="485"/>
        <end position="509"/>
    </location>
</feature>
<dbReference type="PANTHER" id="PTHR43849">
    <property type="entry name" value="BLL3936 PROTEIN"/>
    <property type="match status" value="1"/>
</dbReference>